<comment type="catalytic activity">
    <reaction evidence="14">
        <text>[(1-&gt;4)-alpha-D-galacturonosyl](n) + H2O = alpha-D-galacturonate + [(1-&gt;4)-alpha-D-galacturonosyl](n-1)</text>
        <dbReference type="Rhea" id="RHEA:14117"/>
        <dbReference type="Rhea" id="RHEA-COMP:14570"/>
        <dbReference type="Rhea" id="RHEA-COMP:14572"/>
        <dbReference type="ChEBI" id="CHEBI:15377"/>
        <dbReference type="ChEBI" id="CHEBI:58658"/>
        <dbReference type="ChEBI" id="CHEBI:140523"/>
        <dbReference type="EC" id="3.2.1.67"/>
    </reaction>
</comment>
<evidence type="ECO:0000256" key="8">
    <source>
        <dbReference type="ARBA" id="ARBA00023180"/>
    </source>
</evidence>
<comment type="subcellular location">
    <subcellularLocation>
        <location evidence="1">Secreted</location>
    </subcellularLocation>
</comment>
<evidence type="ECO:0000256" key="4">
    <source>
        <dbReference type="ARBA" id="ARBA00022729"/>
    </source>
</evidence>
<evidence type="ECO:0000256" key="6">
    <source>
        <dbReference type="ARBA" id="ARBA00022801"/>
    </source>
</evidence>
<keyword evidence="10" id="KW-0961">Cell wall biogenesis/degradation</keyword>
<evidence type="ECO:0000256" key="12">
    <source>
        <dbReference type="ARBA" id="ARBA00041604"/>
    </source>
</evidence>
<evidence type="ECO:0000313" key="19">
    <source>
        <dbReference type="Proteomes" id="UP000799436"/>
    </source>
</evidence>
<name>A0A6G1LLQ2_9PEZI</name>
<dbReference type="GO" id="GO:0045490">
    <property type="term" value="P:pectin catabolic process"/>
    <property type="evidence" value="ECO:0007669"/>
    <property type="project" value="UniProtKB-ARBA"/>
</dbReference>
<keyword evidence="3" id="KW-0964">Secreted</keyword>
<keyword evidence="6 16" id="KW-0378">Hydrolase</keyword>
<dbReference type="InterPro" id="IPR012334">
    <property type="entry name" value="Pectin_lyas_fold"/>
</dbReference>
<reference evidence="18" key="1">
    <citation type="journal article" date="2020" name="Stud. Mycol.">
        <title>101 Dothideomycetes genomes: a test case for predicting lifestyles and emergence of pathogens.</title>
        <authorList>
            <person name="Haridas S."/>
            <person name="Albert R."/>
            <person name="Binder M."/>
            <person name="Bloem J."/>
            <person name="Labutti K."/>
            <person name="Salamov A."/>
            <person name="Andreopoulos B."/>
            <person name="Baker S."/>
            <person name="Barry K."/>
            <person name="Bills G."/>
            <person name="Bluhm B."/>
            <person name="Cannon C."/>
            <person name="Castanera R."/>
            <person name="Culley D."/>
            <person name="Daum C."/>
            <person name="Ezra D."/>
            <person name="Gonzalez J."/>
            <person name="Henrissat B."/>
            <person name="Kuo A."/>
            <person name="Liang C."/>
            <person name="Lipzen A."/>
            <person name="Lutzoni F."/>
            <person name="Magnuson J."/>
            <person name="Mondo S."/>
            <person name="Nolan M."/>
            <person name="Ohm R."/>
            <person name="Pangilinan J."/>
            <person name="Park H.-J."/>
            <person name="Ramirez L."/>
            <person name="Alfaro M."/>
            <person name="Sun H."/>
            <person name="Tritt A."/>
            <person name="Yoshinaga Y."/>
            <person name="Zwiers L.-H."/>
            <person name="Turgeon B."/>
            <person name="Goodwin S."/>
            <person name="Spatafora J."/>
            <person name="Crous P."/>
            <person name="Grigoriev I."/>
        </authorList>
    </citation>
    <scope>NUCLEOTIDE SEQUENCE</scope>
    <source>
        <strain evidence="18">CBS 116005</strain>
    </source>
</reference>
<evidence type="ECO:0000256" key="1">
    <source>
        <dbReference type="ARBA" id="ARBA00004613"/>
    </source>
</evidence>
<dbReference type="SUPFAM" id="SSF51126">
    <property type="entry name" value="Pectin lyase-like"/>
    <property type="match status" value="1"/>
</dbReference>
<proteinExistence type="inferred from homology"/>
<dbReference type="OrthoDB" id="187139at2759"/>
<dbReference type="GO" id="GO:0005576">
    <property type="term" value="C:extracellular region"/>
    <property type="evidence" value="ECO:0007669"/>
    <property type="project" value="UniProtKB-SubCell"/>
</dbReference>
<gene>
    <name evidence="18" type="ORF">EJ03DRAFT_371274</name>
</gene>
<evidence type="ECO:0000256" key="13">
    <source>
        <dbReference type="ARBA" id="ARBA00043142"/>
    </source>
</evidence>
<feature type="chain" id="PRO_5026161998" description="galacturonan 1,4-alpha-galacturonidase" evidence="17">
    <location>
        <begin position="20"/>
        <end position="456"/>
    </location>
</feature>
<evidence type="ECO:0000313" key="18">
    <source>
        <dbReference type="EMBL" id="KAF2773348.1"/>
    </source>
</evidence>
<dbReference type="Proteomes" id="UP000799436">
    <property type="component" value="Unassembled WGS sequence"/>
</dbReference>
<evidence type="ECO:0000256" key="11">
    <source>
        <dbReference type="ARBA" id="ARBA00038933"/>
    </source>
</evidence>
<dbReference type="PROSITE" id="PS00502">
    <property type="entry name" value="POLYGALACTURONASE"/>
    <property type="match status" value="1"/>
</dbReference>
<keyword evidence="7" id="KW-1015">Disulfide bond</keyword>
<dbReference type="InterPro" id="IPR011050">
    <property type="entry name" value="Pectin_lyase_fold/virulence"/>
</dbReference>
<organism evidence="18 19">
    <name type="scientific">Teratosphaeria nubilosa</name>
    <dbReference type="NCBI Taxonomy" id="161662"/>
    <lineage>
        <taxon>Eukaryota</taxon>
        <taxon>Fungi</taxon>
        <taxon>Dikarya</taxon>
        <taxon>Ascomycota</taxon>
        <taxon>Pezizomycotina</taxon>
        <taxon>Dothideomycetes</taxon>
        <taxon>Dothideomycetidae</taxon>
        <taxon>Mycosphaerellales</taxon>
        <taxon>Teratosphaeriaceae</taxon>
        <taxon>Teratosphaeria</taxon>
    </lineage>
</organism>
<keyword evidence="9 16" id="KW-0326">Glycosidase</keyword>
<keyword evidence="8" id="KW-0325">Glycoprotein</keyword>
<accession>A0A6G1LLQ2</accession>
<dbReference type="GO" id="GO:0071555">
    <property type="term" value="P:cell wall organization"/>
    <property type="evidence" value="ECO:0007669"/>
    <property type="project" value="UniProtKB-KW"/>
</dbReference>
<evidence type="ECO:0000256" key="10">
    <source>
        <dbReference type="ARBA" id="ARBA00023316"/>
    </source>
</evidence>
<evidence type="ECO:0000256" key="7">
    <source>
        <dbReference type="ARBA" id="ARBA00023157"/>
    </source>
</evidence>
<keyword evidence="4 17" id="KW-0732">Signal</keyword>
<sequence>MYFKNSVAAVLLNALSASATWTAYQEFLSLQSKHTEKTLTRPKISYSPKQPYEDIPVSPARDRTCVVKSHNDFTTDDSEYIMDALKSCNKGGHVLFPQDQTYVIGTALDLTWLCEIDLEIRGYIQFSNDTDYWQKHGFYQTFQNATTFFQIGGSDVNIYGWGMMDGNGQGWYDLYASNEYVLRPILFGVIGLNVGYISQLYLRYSPQWYNFLANSSSVVYDSIDISGSSQSKNLAKNTDGWDTYRSKNVVIQNSYVNNGDDCIAFKPNSTEHLVQNMQCIGSHGISVGSLGQYKGETDIVENLYITNVSMTDSSNGFRVKVWSGAASALSGDLQGGGGTGRVNNITCEDMTVQNVDYGIEITQCYGQKDLKACNANPSSLKISNIHINNVRGHTTKKFSPISGYLVCSSEKTCSNIQLDDINLTSPNGTKNLFTCDKVDASLLHGIDCTTVNKGTS</sequence>
<dbReference type="PANTHER" id="PTHR31736">
    <property type="match status" value="1"/>
</dbReference>
<evidence type="ECO:0000256" key="15">
    <source>
        <dbReference type="PROSITE-ProRule" id="PRU10052"/>
    </source>
</evidence>
<evidence type="ECO:0000256" key="5">
    <source>
        <dbReference type="ARBA" id="ARBA00022737"/>
    </source>
</evidence>
<evidence type="ECO:0000256" key="3">
    <source>
        <dbReference type="ARBA" id="ARBA00022525"/>
    </source>
</evidence>
<evidence type="ECO:0000256" key="16">
    <source>
        <dbReference type="RuleBase" id="RU361169"/>
    </source>
</evidence>
<evidence type="ECO:0000256" key="9">
    <source>
        <dbReference type="ARBA" id="ARBA00023295"/>
    </source>
</evidence>
<dbReference type="Gene3D" id="2.160.20.10">
    <property type="entry name" value="Single-stranded right-handed beta-helix, Pectin lyase-like"/>
    <property type="match status" value="1"/>
</dbReference>
<comment type="similarity">
    <text evidence="2 16">Belongs to the glycosyl hydrolase 28 family.</text>
</comment>
<dbReference type="InterPro" id="IPR006626">
    <property type="entry name" value="PbH1"/>
</dbReference>
<dbReference type="EC" id="3.2.1.67" evidence="11"/>
<feature type="signal peptide" evidence="17">
    <location>
        <begin position="1"/>
        <end position="19"/>
    </location>
</feature>
<keyword evidence="5" id="KW-0677">Repeat</keyword>
<dbReference type="SMART" id="SM00710">
    <property type="entry name" value="PbH1"/>
    <property type="match status" value="5"/>
</dbReference>
<protein>
    <recommendedName>
        <fullName evidence="11">galacturonan 1,4-alpha-galacturonidase</fullName>
        <ecNumber evidence="11">3.2.1.67</ecNumber>
    </recommendedName>
    <alternativeName>
        <fullName evidence="13">Galacturan 1,4-alpha-galacturonidase</fullName>
    </alternativeName>
    <alternativeName>
        <fullName evidence="12">Poly(1,4-alpha-D-galacturonide)galacturonohydrolase</fullName>
    </alternativeName>
</protein>
<dbReference type="GO" id="GO:0004650">
    <property type="term" value="F:polygalacturonase activity"/>
    <property type="evidence" value="ECO:0007669"/>
    <property type="project" value="InterPro"/>
</dbReference>
<evidence type="ECO:0000256" key="14">
    <source>
        <dbReference type="ARBA" id="ARBA00048766"/>
    </source>
</evidence>
<feature type="active site" evidence="15">
    <location>
        <position position="283"/>
    </location>
</feature>
<dbReference type="GO" id="GO:0047911">
    <property type="term" value="F:galacturan 1,4-alpha-galacturonidase activity"/>
    <property type="evidence" value="ECO:0007669"/>
    <property type="project" value="UniProtKB-EC"/>
</dbReference>
<keyword evidence="19" id="KW-1185">Reference proteome</keyword>
<evidence type="ECO:0000256" key="2">
    <source>
        <dbReference type="ARBA" id="ARBA00008834"/>
    </source>
</evidence>
<dbReference type="Pfam" id="PF00295">
    <property type="entry name" value="Glyco_hydro_28"/>
    <property type="match status" value="1"/>
</dbReference>
<dbReference type="EMBL" id="ML995811">
    <property type="protein sequence ID" value="KAF2773348.1"/>
    <property type="molecule type" value="Genomic_DNA"/>
</dbReference>
<dbReference type="InterPro" id="IPR000743">
    <property type="entry name" value="Glyco_hydro_28"/>
</dbReference>
<dbReference type="AlphaFoldDB" id="A0A6G1LLQ2"/>
<dbReference type="PANTHER" id="PTHR31736:SF14">
    <property type="entry name" value="EXOPOLYGALACTURONASE X-1-RELATED"/>
    <property type="match status" value="1"/>
</dbReference>
<evidence type="ECO:0000256" key="17">
    <source>
        <dbReference type="SAM" id="SignalP"/>
    </source>
</evidence>